<keyword evidence="2" id="KW-1185">Reference proteome</keyword>
<reference evidence="1 2" key="1">
    <citation type="submission" date="2021-03" db="EMBL/GenBank/DDBJ databases">
        <title>Genomic Encyclopedia of Type Strains, Phase IV (KMG-IV): sequencing the most valuable type-strain genomes for metagenomic binning, comparative biology and taxonomic classification.</title>
        <authorList>
            <person name="Goeker M."/>
        </authorList>
    </citation>
    <scope>NUCLEOTIDE SEQUENCE [LARGE SCALE GENOMIC DNA]</scope>
    <source>
        <strain evidence="1 2">DSM 15596</strain>
    </source>
</reference>
<dbReference type="GeneID" id="95406397"/>
<evidence type="ECO:0000313" key="2">
    <source>
        <dbReference type="Proteomes" id="UP000706926"/>
    </source>
</evidence>
<sequence length="368" mass="43293">MADQTSMNPHKVVCSVPIELVFTDTDVKSSRTEHRIDHITDAWFEHHLLHSDISIMRFTPHRDLYSYFMGHQSSPEAYLEWHDKIYTTRGLKAPDREAVLRQKQMEFMNMRNELLRNSSFFMDHPIQARYNPAGYFNIKDGHHRAAFLYVFGFRRVYLEMSSSDYAQWLNEDQAGAVRATIQDQQRQLIYTPILHPEFYYWSSERDRVYPTRLDYMMRYLGVSPLRGTRVVDIGCNIGYHARCFTREGASVTGIEHDADHCRMLKALNDLEHTHFQWIPKPFEGASIGSYDIGIMLTVFYHVMKNEEVCRAFLDKLDQSVEQLLFWESGDDPRKEKRLILENTGFTRYEKLADTFGTGKLRELGVFQK</sequence>
<accession>A0ABS4FGL8</accession>
<dbReference type="InterPro" id="IPR027555">
    <property type="entry name" value="Mo5U34_MeTrfas-like"/>
</dbReference>
<name>A0ABS4FGL8_9BACL</name>
<organism evidence="1 2">
    <name type="scientific">Paenibacillus lactis</name>
    <dbReference type="NCBI Taxonomy" id="228574"/>
    <lineage>
        <taxon>Bacteria</taxon>
        <taxon>Bacillati</taxon>
        <taxon>Bacillota</taxon>
        <taxon>Bacilli</taxon>
        <taxon>Bacillales</taxon>
        <taxon>Paenibacillaceae</taxon>
        <taxon>Paenibacillus</taxon>
    </lineage>
</organism>
<dbReference type="InterPro" id="IPR029063">
    <property type="entry name" value="SAM-dependent_MTases_sf"/>
</dbReference>
<dbReference type="Proteomes" id="UP000706926">
    <property type="component" value="Unassembled WGS sequence"/>
</dbReference>
<evidence type="ECO:0000313" key="1">
    <source>
        <dbReference type="EMBL" id="MBP1895380.1"/>
    </source>
</evidence>
<comment type="caution">
    <text evidence="1">The sequence shown here is derived from an EMBL/GenBank/DDBJ whole genome shotgun (WGS) entry which is preliminary data.</text>
</comment>
<gene>
    <name evidence="1" type="ORF">J2Z18_004490</name>
</gene>
<proteinExistence type="predicted"/>
<dbReference type="RefSeq" id="WP_245256118.1">
    <property type="nucleotide sequence ID" value="NZ_DMBX01000008.1"/>
</dbReference>
<dbReference type="EMBL" id="JAGGKI010000013">
    <property type="protein sequence ID" value="MBP1895380.1"/>
    <property type="molecule type" value="Genomic_DNA"/>
</dbReference>
<dbReference type="Pfam" id="PF08003">
    <property type="entry name" value="Methyltransf_9"/>
    <property type="match status" value="1"/>
</dbReference>
<dbReference type="SUPFAM" id="SSF53335">
    <property type="entry name" value="S-adenosyl-L-methionine-dependent methyltransferases"/>
    <property type="match status" value="1"/>
</dbReference>
<dbReference type="Gene3D" id="3.40.50.150">
    <property type="entry name" value="Vaccinia Virus protein VP39"/>
    <property type="match status" value="1"/>
</dbReference>
<evidence type="ECO:0008006" key="3">
    <source>
        <dbReference type="Google" id="ProtNLM"/>
    </source>
</evidence>
<protein>
    <recommendedName>
        <fullName evidence="3">Methyltransferase domain-containing protein</fullName>
    </recommendedName>
</protein>